<protein>
    <submittedName>
        <fullName evidence="2">Uncharacterized protein</fullName>
    </submittedName>
</protein>
<dbReference type="Proteomes" id="UP000427906">
    <property type="component" value="Chromosome"/>
</dbReference>
<evidence type="ECO:0000313" key="3">
    <source>
        <dbReference type="Proteomes" id="UP000427906"/>
    </source>
</evidence>
<dbReference type="EMBL" id="AP021874">
    <property type="protein sequence ID" value="BBO69038.1"/>
    <property type="molecule type" value="Genomic_DNA"/>
</dbReference>
<sequence length="66" mass="7183">MTPSPDTADDLRFQAEAVVVDAFNLIEQDGRCGPSFAMENGPLRRAEIPDAHPRPDAERQEASAMA</sequence>
<gene>
    <name evidence="2" type="ORF">DSCA_29680</name>
</gene>
<accession>A0A5K7YJJ3</accession>
<dbReference type="AlphaFoldDB" id="A0A5K7YJJ3"/>
<evidence type="ECO:0000313" key="2">
    <source>
        <dbReference type="EMBL" id="BBO69038.1"/>
    </source>
</evidence>
<dbReference type="KEGG" id="dalk:DSCA_29680"/>
<feature type="compositionally biased region" description="Basic and acidic residues" evidence="1">
    <location>
        <begin position="42"/>
        <end position="66"/>
    </location>
</feature>
<name>A0A5K7YJJ3_9BACT</name>
<reference evidence="2 3" key="1">
    <citation type="submission" date="2019-11" db="EMBL/GenBank/DDBJ databases">
        <title>Comparative genomics of hydrocarbon-degrading Desulfosarcina strains.</title>
        <authorList>
            <person name="Watanabe M."/>
            <person name="Kojima H."/>
            <person name="Fukui M."/>
        </authorList>
    </citation>
    <scope>NUCLEOTIDE SEQUENCE [LARGE SCALE GENOMIC DNA]</scope>
    <source>
        <strain evidence="2 3">PL12</strain>
    </source>
</reference>
<feature type="region of interest" description="Disordered" evidence="1">
    <location>
        <begin position="32"/>
        <end position="66"/>
    </location>
</feature>
<evidence type="ECO:0000256" key="1">
    <source>
        <dbReference type="SAM" id="MobiDB-lite"/>
    </source>
</evidence>
<organism evidence="2 3">
    <name type="scientific">Desulfosarcina alkanivorans</name>
    <dbReference type="NCBI Taxonomy" id="571177"/>
    <lineage>
        <taxon>Bacteria</taxon>
        <taxon>Pseudomonadati</taxon>
        <taxon>Thermodesulfobacteriota</taxon>
        <taxon>Desulfobacteria</taxon>
        <taxon>Desulfobacterales</taxon>
        <taxon>Desulfosarcinaceae</taxon>
        <taxon>Desulfosarcina</taxon>
    </lineage>
</organism>
<keyword evidence="3" id="KW-1185">Reference proteome</keyword>
<proteinExistence type="predicted"/>